<gene>
    <name evidence="2" type="ORF">FHG85_09885</name>
</gene>
<dbReference type="KEGG" id="ttz:FHG85_09885"/>
<dbReference type="Proteomes" id="UP000500961">
    <property type="component" value="Chromosome"/>
</dbReference>
<reference evidence="2 3" key="1">
    <citation type="submission" date="2019-07" db="EMBL/GenBank/DDBJ databases">
        <title>Thalassofilum flectens gen. nov., sp. nov., a novel moderate thermophilic anaerobe from a shallow sea hot spring in Kunashir Island (Russia), representing a new family in the order Bacteroidales, and proposal of Thalassofilacea fam. nov.</title>
        <authorList>
            <person name="Kochetkova T.V."/>
            <person name="Podosokorskaya O.A."/>
            <person name="Novikov A."/>
            <person name="Elcheninov A.G."/>
            <person name="Toshchakov S.V."/>
            <person name="Kublanov I.V."/>
        </authorList>
    </citation>
    <scope>NUCLEOTIDE SEQUENCE [LARGE SCALE GENOMIC DNA]</scope>
    <source>
        <strain evidence="2 3">38-H</strain>
    </source>
</reference>
<protein>
    <submittedName>
        <fullName evidence="2">RNA-binding S4 domain-containing protein</fullName>
    </submittedName>
</protein>
<keyword evidence="3" id="KW-1185">Reference proteome</keyword>
<proteinExistence type="predicted"/>
<accession>A0A7D4CHJ6</accession>
<dbReference type="GO" id="GO:0003723">
    <property type="term" value="F:RNA binding"/>
    <property type="evidence" value="ECO:0007669"/>
    <property type="project" value="UniProtKB-KW"/>
</dbReference>
<keyword evidence="1" id="KW-0694">RNA-binding</keyword>
<sequence length="67" mass="7518">MDYKLETEYIQLDKLLKDCKIASSGGEAHQMVLDGIVKLNGKIESRKRAKIRVGDTIEVMGIKINIV</sequence>
<dbReference type="AlphaFoldDB" id="A0A7D4CHJ6"/>
<dbReference type="EMBL" id="CP041345">
    <property type="protein sequence ID" value="QKG80566.1"/>
    <property type="molecule type" value="Genomic_DNA"/>
</dbReference>
<organism evidence="2 3">
    <name type="scientific">Tenuifilum thalassicum</name>
    <dbReference type="NCBI Taxonomy" id="2590900"/>
    <lineage>
        <taxon>Bacteria</taxon>
        <taxon>Pseudomonadati</taxon>
        <taxon>Bacteroidota</taxon>
        <taxon>Bacteroidia</taxon>
        <taxon>Bacteroidales</taxon>
        <taxon>Tenuifilaceae</taxon>
        <taxon>Tenuifilum</taxon>
    </lineage>
</organism>
<evidence type="ECO:0000313" key="3">
    <source>
        <dbReference type="Proteomes" id="UP000500961"/>
    </source>
</evidence>
<dbReference type="RefSeq" id="WP_173075412.1">
    <property type="nucleotide sequence ID" value="NZ_CP041345.1"/>
</dbReference>
<evidence type="ECO:0000313" key="2">
    <source>
        <dbReference type="EMBL" id="QKG80566.1"/>
    </source>
</evidence>
<dbReference type="Gene3D" id="3.10.290.10">
    <property type="entry name" value="RNA-binding S4 domain"/>
    <property type="match status" value="1"/>
</dbReference>
<dbReference type="CDD" id="cd00165">
    <property type="entry name" value="S4"/>
    <property type="match status" value="1"/>
</dbReference>
<dbReference type="Pfam" id="PF13275">
    <property type="entry name" value="S4_2"/>
    <property type="match status" value="1"/>
</dbReference>
<name>A0A7D4CHJ6_9BACT</name>
<evidence type="ECO:0000256" key="1">
    <source>
        <dbReference type="PROSITE-ProRule" id="PRU00182"/>
    </source>
</evidence>
<dbReference type="InterPro" id="IPR036986">
    <property type="entry name" value="S4_RNA-bd_sf"/>
</dbReference>
<dbReference type="PROSITE" id="PS50889">
    <property type="entry name" value="S4"/>
    <property type="match status" value="1"/>
</dbReference>
<dbReference type="SUPFAM" id="SSF55174">
    <property type="entry name" value="Alpha-L RNA-binding motif"/>
    <property type="match status" value="1"/>
</dbReference>